<dbReference type="PANTHER" id="PTHR43163">
    <property type="entry name" value="DIPEPTIDE TRANSPORT SYSTEM PERMEASE PROTEIN DPPB-RELATED"/>
    <property type="match status" value="1"/>
</dbReference>
<dbReference type="InterPro" id="IPR000515">
    <property type="entry name" value="MetI-like"/>
</dbReference>
<comment type="subcellular location">
    <subcellularLocation>
        <location evidence="1 7">Cell membrane</location>
        <topology evidence="1 7">Multi-pass membrane protein</topology>
    </subcellularLocation>
</comment>
<name>A0A934K319_9BACT</name>
<keyword evidence="10" id="KW-1185">Reference proteome</keyword>
<keyword evidence="6 7" id="KW-0472">Membrane</keyword>
<keyword evidence="4 7" id="KW-0812">Transmembrane</keyword>
<gene>
    <name evidence="9" type="ORF">JF922_05555</name>
</gene>
<comment type="similarity">
    <text evidence="7">Belongs to the binding-protein-dependent transport system permease family.</text>
</comment>
<dbReference type="CDD" id="cd06261">
    <property type="entry name" value="TM_PBP2"/>
    <property type="match status" value="1"/>
</dbReference>
<dbReference type="InterPro" id="IPR035906">
    <property type="entry name" value="MetI-like_sf"/>
</dbReference>
<keyword evidence="3" id="KW-1003">Cell membrane</keyword>
<evidence type="ECO:0000313" key="10">
    <source>
        <dbReference type="Proteomes" id="UP000612893"/>
    </source>
</evidence>
<dbReference type="Pfam" id="PF19300">
    <property type="entry name" value="BPD_transp_1_N"/>
    <property type="match status" value="1"/>
</dbReference>
<comment type="caution">
    <text evidence="9">The sequence shown here is derived from an EMBL/GenBank/DDBJ whole genome shotgun (WGS) entry which is preliminary data.</text>
</comment>
<feature type="domain" description="ABC transmembrane type-1" evidence="8">
    <location>
        <begin position="95"/>
        <end position="304"/>
    </location>
</feature>
<evidence type="ECO:0000313" key="9">
    <source>
        <dbReference type="EMBL" id="MBJ7597535.1"/>
    </source>
</evidence>
<dbReference type="AlphaFoldDB" id="A0A934K319"/>
<dbReference type="Gene3D" id="1.10.3720.10">
    <property type="entry name" value="MetI-like"/>
    <property type="match status" value="1"/>
</dbReference>
<reference evidence="9" key="1">
    <citation type="submission" date="2020-10" db="EMBL/GenBank/DDBJ databases">
        <title>Ca. Dormibacterota MAGs.</title>
        <authorList>
            <person name="Montgomery K."/>
        </authorList>
    </citation>
    <scope>NUCLEOTIDE SEQUENCE [LARGE SCALE GENOMIC DNA]</scope>
    <source>
        <strain evidence="9">SC8812_S17_10</strain>
    </source>
</reference>
<dbReference type="PROSITE" id="PS50928">
    <property type="entry name" value="ABC_TM1"/>
    <property type="match status" value="1"/>
</dbReference>
<organism evidence="9 10">
    <name type="scientific">Candidatus Nephthysia bennettiae</name>
    <dbReference type="NCBI Taxonomy" id="3127016"/>
    <lineage>
        <taxon>Bacteria</taxon>
        <taxon>Bacillati</taxon>
        <taxon>Candidatus Dormiibacterota</taxon>
        <taxon>Candidatus Dormibacteria</taxon>
        <taxon>Candidatus Dormibacterales</taxon>
        <taxon>Candidatus Dormibacteraceae</taxon>
        <taxon>Candidatus Nephthysia</taxon>
    </lineage>
</organism>
<feature type="transmembrane region" description="Helical" evidence="7">
    <location>
        <begin position="281"/>
        <end position="304"/>
    </location>
</feature>
<evidence type="ECO:0000256" key="1">
    <source>
        <dbReference type="ARBA" id="ARBA00004651"/>
    </source>
</evidence>
<proteinExistence type="inferred from homology"/>
<feature type="transmembrane region" description="Helical" evidence="7">
    <location>
        <begin position="131"/>
        <end position="157"/>
    </location>
</feature>
<dbReference type="PANTHER" id="PTHR43163:SF6">
    <property type="entry name" value="DIPEPTIDE TRANSPORT SYSTEM PERMEASE PROTEIN DPPB-RELATED"/>
    <property type="match status" value="1"/>
</dbReference>
<protein>
    <submittedName>
        <fullName evidence="9">ABC transporter permease</fullName>
    </submittedName>
</protein>
<evidence type="ECO:0000256" key="3">
    <source>
        <dbReference type="ARBA" id="ARBA00022475"/>
    </source>
</evidence>
<feature type="transmembrane region" description="Helical" evidence="7">
    <location>
        <begin position="101"/>
        <end position="119"/>
    </location>
</feature>
<dbReference type="InterPro" id="IPR045621">
    <property type="entry name" value="BPD_transp_1_N"/>
</dbReference>
<evidence type="ECO:0000259" key="8">
    <source>
        <dbReference type="PROSITE" id="PS50928"/>
    </source>
</evidence>
<dbReference type="EMBL" id="JAEKNR010000066">
    <property type="protein sequence ID" value="MBJ7597535.1"/>
    <property type="molecule type" value="Genomic_DNA"/>
</dbReference>
<evidence type="ECO:0000256" key="4">
    <source>
        <dbReference type="ARBA" id="ARBA00022692"/>
    </source>
</evidence>
<keyword evidence="5 7" id="KW-1133">Transmembrane helix</keyword>
<dbReference type="GO" id="GO:0005886">
    <property type="term" value="C:plasma membrane"/>
    <property type="evidence" value="ECO:0007669"/>
    <property type="project" value="UniProtKB-SubCell"/>
</dbReference>
<sequence length="317" mass="34237">MARFLLRRVGLALITLLLLSVIVFLMANVLPGDVGRRILGPFADPRAVKALNHQLGVDRPLVIQYLSWLGGALHGDFGNSLSFRAPVGDLLRRAVLNSMKLAAVAFVIVVPLGILGGIVSSLNRDKFLDRFISITGLSGVAMPEFVTGIVLILLFGITLRIFPISATAPAGSGPLTQIYYLIMPALPLVFVLFGYIARITRAGMNDALDADYTRTAYLKGLSRGTVIRRHVLRNALLPTIAVVATQTGYLIGGLVVIEFVFNYQGIGQLLYTAVSQKDFPLIQASVMVVGVVYLTATLLADLIYSLLNPRIRYGGAE</sequence>
<evidence type="ECO:0000256" key="7">
    <source>
        <dbReference type="RuleBase" id="RU363032"/>
    </source>
</evidence>
<evidence type="ECO:0000256" key="5">
    <source>
        <dbReference type="ARBA" id="ARBA00022989"/>
    </source>
</evidence>
<feature type="transmembrane region" description="Helical" evidence="7">
    <location>
        <begin position="177"/>
        <end position="197"/>
    </location>
</feature>
<feature type="transmembrane region" description="Helical" evidence="7">
    <location>
        <begin position="235"/>
        <end position="261"/>
    </location>
</feature>
<dbReference type="Pfam" id="PF00528">
    <property type="entry name" value="BPD_transp_1"/>
    <property type="match status" value="1"/>
</dbReference>
<evidence type="ECO:0000256" key="2">
    <source>
        <dbReference type="ARBA" id="ARBA00022448"/>
    </source>
</evidence>
<dbReference type="RefSeq" id="WP_350341349.1">
    <property type="nucleotide sequence ID" value="NZ_JAEKNR010000066.1"/>
</dbReference>
<keyword evidence="2 7" id="KW-0813">Transport</keyword>
<evidence type="ECO:0000256" key="6">
    <source>
        <dbReference type="ARBA" id="ARBA00023136"/>
    </source>
</evidence>
<accession>A0A934K319</accession>
<dbReference type="Proteomes" id="UP000612893">
    <property type="component" value="Unassembled WGS sequence"/>
</dbReference>
<dbReference type="SUPFAM" id="SSF161098">
    <property type="entry name" value="MetI-like"/>
    <property type="match status" value="1"/>
</dbReference>